<organism evidence="2 3">
    <name type="scientific">Candidatus Nitrosarchaeum limnium BG20</name>
    <dbReference type="NCBI Taxonomy" id="859192"/>
    <lineage>
        <taxon>Archaea</taxon>
        <taxon>Nitrososphaerota</taxon>
        <taxon>Nitrososphaeria</taxon>
        <taxon>Nitrosopumilales</taxon>
        <taxon>Nitrosopumilaceae</taxon>
        <taxon>Nitrosarchaeum</taxon>
    </lineage>
</organism>
<dbReference type="Gene3D" id="3.10.590.10">
    <property type="entry name" value="ph1033 like domains"/>
    <property type="match status" value="1"/>
</dbReference>
<dbReference type="InterPro" id="IPR002740">
    <property type="entry name" value="EVE_domain"/>
</dbReference>
<dbReference type="InterPro" id="IPR015947">
    <property type="entry name" value="PUA-like_sf"/>
</dbReference>
<accession>S2ENY5</accession>
<reference evidence="2 3" key="1">
    <citation type="journal article" date="2012" name="J. Bacteriol.">
        <title>Genome Sequence of "Candidatus Nitrosoarchaeum limnia" BG20, a Low-Salinity Ammonia-Oxidizing Archaeon from the San Francisco Bay Estuary.</title>
        <authorList>
            <person name="Mosier A.C."/>
            <person name="Allen E.E."/>
            <person name="Kim M."/>
            <person name="Ferriera S."/>
            <person name="Francis C.A."/>
        </authorList>
    </citation>
    <scope>NUCLEOTIDE SEQUENCE [LARGE SCALE GENOMIC DNA]</scope>
    <source>
        <strain evidence="2 3">BG20</strain>
    </source>
</reference>
<evidence type="ECO:0000313" key="2">
    <source>
        <dbReference type="EMBL" id="EPA06172.1"/>
    </source>
</evidence>
<evidence type="ECO:0000259" key="1">
    <source>
        <dbReference type="Pfam" id="PF01878"/>
    </source>
</evidence>
<dbReference type="Pfam" id="PF01878">
    <property type="entry name" value="EVE"/>
    <property type="match status" value="1"/>
</dbReference>
<sequence>MLAKNFWIFVIKNTDDELNRRIKKKEWPVYSYTVNRKKIQPGDKVIFYKAGEGNKVCLGTAETASAIKGEEGGIDYTVELGNVSIWKKSVMIKPLISKLEFIGNKEQWGLSMQGGVIHISEKDYGTIYAESK</sequence>
<dbReference type="AlphaFoldDB" id="S2ENY5"/>
<keyword evidence="3" id="KW-1185">Reference proteome</keyword>
<protein>
    <recommendedName>
        <fullName evidence="1">EVE domain-containing protein</fullName>
    </recommendedName>
</protein>
<name>S2ENY5_9ARCH</name>
<dbReference type="Proteomes" id="UP000014065">
    <property type="component" value="Unassembled WGS sequence"/>
</dbReference>
<comment type="caution">
    <text evidence="2">The sequence shown here is derived from an EMBL/GenBank/DDBJ whole genome shotgun (WGS) entry which is preliminary data.</text>
</comment>
<proteinExistence type="predicted"/>
<gene>
    <name evidence="2" type="ORF">BG20_I0814</name>
</gene>
<dbReference type="SUPFAM" id="SSF88697">
    <property type="entry name" value="PUA domain-like"/>
    <property type="match status" value="1"/>
</dbReference>
<dbReference type="EMBL" id="AHJG01000096">
    <property type="protein sequence ID" value="EPA06172.1"/>
    <property type="molecule type" value="Genomic_DNA"/>
</dbReference>
<feature type="domain" description="EVE" evidence="1">
    <location>
        <begin position="5"/>
        <end position="128"/>
    </location>
</feature>
<evidence type="ECO:0000313" key="3">
    <source>
        <dbReference type="Proteomes" id="UP000014065"/>
    </source>
</evidence>